<dbReference type="RefSeq" id="WP_081986256.1">
    <property type="nucleotide sequence ID" value="NZ_BBYQ01000132.1"/>
</dbReference>
<dbReference type="Proteomes" id="UP000037179">
    <property type="component" value="Unassembled WGS sequence"/>
</dbReference>
<proteinExistence type="predicted"/>
<evidence type="ECO:0000256" key="1">
    <source>
        <dbReference type="ARBA" id="ARBA00023125"/>
    </source>
</evidence>
<dbReference type="EMBL" id="CP017839">
    <property type="protein sequence ID" value="APB01015.1"/>
    <property type="molecule type" value="Genomic_DNA"/>
</dbReference>
<evidence type="ECO:0000313" key="5">
    <source>
        <dbReference type="EMBL" id="GAP31896.1"/>
    </source>
</evidence>
<keyword evidence="6" id="KW-1185">Reference proteome</keyword>
<dbReference type="AlphaFoldDB" id="A0A0B8NN46"/>
<dbReference type="KEGG" id="nsr:NS506_06987"/>
<organism evidence="5 6">
    <name type="scientific">Nocardia seriolae</name>
    <dbReference type="NCBI Taxonomy" id="37332"/>
    <lineage>
        <taxon>Bacteria</taxon>
        <taxon>Bacillati</taxon>
        <taxon>Actinomycetota</taxon>
        <taxon>Actinomycetes</taxon>
        <taxon>Mycobacteriales</taxon>
        <taxon>Nocardiaceae</taxon>
        <taxon>Nocardia</taxon>
    </lineage>
</organism>
<dbReference type="Proteomes" id="UP000180166">
    <property type="component" value="Chromosome"/>
</dbReference>
<reference evidence="5 6" key="2">
    <citation type="journal article" date="2016" name="Genome Announc.">
        <title>Draft Genome Sequence of Erythromycin- and Oxytetracycline-Sensitive Nocardia seriolae Strain U-1 (NBRC 110359).</title>
        <authorList>
            <person name="Imajoh M."/>
            <person name="Sukeda M."/>
            <person name="Shimizu M."/>
            <person name="Yamane J."/>
            <person name="Ohnishi K."/>
            <person name="Oshima S."/>
        </authorList>
    </citation>
    <scope>NUCLEOTIDE SEQUENCE [LARGE SCALE GENOMIC DNA]</scope>
    <source>
        <strain evidence="5 6">U-1</strain>
    </source>
</reference>
<reference evidence="6" key="1">
    <citation type="submission" date="2015-07" db="EMBL/GenBank/DDBJ databases">
        <title>Nocardia seriolae U-1 whole genome shotgun sequence.</title>
        <authorList>
            <person name="Imajoh M."/>
            <person name="Fukumoto Y."/>
            <person name="Sukeda M."/>
            <person name="Yamane J."/>
            <person name="Yamasaki K."/>
            <person name="Shimizu M."/>
            <person name="Ohnishi K."/>
            <person name="Oshima S."/>
        </authorList>
    </citation>
    <scope>NUCLEOTIDE SEQUENCE [LARGE SCALE GENOMIC DNA]</scope>
    <source>
        <strain evidence="6">U-1</strain>
    </source>
</reference>
<evidence type="ECO:0000259" key="3">
    <source>
        <dbReference type="Pfam" id="PF07282"/>
    </source>
</evidence>
<evidence type="ECO:0000313" key="7">
    <source>
        <dbReference type="Proteomes" id="UP000180166"/>
    </source>
</evidence>
<dbReference type="OrthoDB" id="6230307at2"/>
<dbReference type="InterPro" id="IPR010095">
    <property type="entry name" value="Cas12f1-like_TNB"/>
</dbReference>
<dbReference type="Pfam" id="PF07282">
    <property type="entry name" value="Cas12f1-like_TNB"/>
    <property type="match status" value="1"/>
</dbReference>
<protein>
    <submittedName>
        <fullName evidence="4">Transposase InsQ for insertion sequence element IS609</fullName>
    </submittedName>
</protein>
<sequence length="293" mass="32838">MSSPNHPLTVGSRFGPYRLDRLIGRGRQLFAWLKARDDELVALTSALQANGIRPRNSARYRRLQSRIRGHVRNEVGRILNRLALEDVKTLVVERLRFTGGGLSRQMNRLLARAGRGAVNAKLASLTETHGIAVVEVNPAYTSQSCTGCGYVDRLNRITRSRHQCRFCGKRLHADISGARTILRRSHGASKGWLTLGKQAVLARLDRNFRTRWGVNPTILRERPPRGRSTAIPDPSGVNRRVNESPRKRILHQAYDFSDCSNLLAAGYRRPDCAPLLPPYQPAARPVHRGPGLR</sequence>
<dbReference type="GO" id="GO:0003677">
    <property type="term" value="F:DNA binding"/>
    <property type="evidence" value="ECO:0007669"/>
    <property type="project" value="UniProtKB-KW"/>
</dbReference>
<keyword evidence="1" id="KW-0238">DNA-binding</keyword>
<accession>A0A0B8NN46</accession>
<dbReference type="EMBL" id="BBYQ01000132">
    <property type="protein sequence ID" value="GAP31896.1"/>
    <property type="molecule type" value="Genomic_DNA"/>
</dbReference>
<evidence type="ECO:0000313" key="6">
    <source>
        <dbReference type="Proteomes" id="UP000037179"/>
    </source>
</evidence>
<gene>
    <name evidence="4" type="ORF">NS506_06987</name>
    <name evidence="5" type="ORF">NSK11_contig00132-0009</name>
</gene>
<evidence type="ECO:0000313" key="4">
    <source>
        <dbReference type="EMBL" id="APB01015.1"/>
    </source>
</evidence>
<name>A0A0B8NN46_9NOCA</name>
<evidence type="ECO:0000256" key="2">
    <source>
        <dbReference type="SAM" id="MobiDB-lite"/>
    </source>
</evidence>
<reference evidence="4 7" key="3">
    <citation type="submission" date="2016-10" db="EMBL/GenBank/DDBJ databases">
        <title>Genome sequence of Nocardia seriolae strain EM150506, isolated from Anguila japonica.</title>
        <authorList>
            <person name="Han H.-J."/>
        </authorList>
    </citation>
    <scope>NUCLEOTIDE SEQUENCE [LARGE SCALE GENOMIC DNA]</scope>
    <source>
        <strain evidence="4 7">EM150506</strain>
    </source>
</reference>
<feature type="region of interest" description="Disordered" evidence="2">
    <location>
        <begin position="219"/>
        <end position="241"/>
    </location>
</feature>
<feature type="domain" description="Cas12f1-like TNB" evidence="3">
    <location>
        <begin position="121"/>
        <end position="181"/>
    </location>
</feature>